<proteinExistence type="predicted"/>
<dbReference type="RefSeq" id="WP_085093195.1">
    <property type="nucleotide sequence ID" value="NZ_AP022603.1"/>
</dbReference>
<comment type="caution">
    <text evidence="4">The sequence shown here is derived from an EMBL/GenBank/DDBJ whole genome shotgun (WGS) entry which is preliminary data.</text>
</comment>
<evidence type="ECO:0000256" key="2">
    <source>
        <dbReference type="SAM" id="Phobius"/>
    </source>
</evidence>
<reference evidence="4 5" key="1">
    <citation type="submission" date="2016-01" db="EMBL/GenBank/DDBJ databases">
        <title>The new phylogeny of the genus Mycobacterium.</title>
        <authorList>
            <person name="Tarcisio F."/>
            <person name="Conor M."/>
            <person name="Antonella G."/>
            <person name="Elisabetta G."/>
            <person name="Giulia F.S."/>
            <person name="Sara T."/>
            <person name="Anna F."/>
            <person name="Clotilde B."/>
            <person name="Roberto B."/>
            <person name="Veronica D.S."/>
            <person name="Fabio R."/>
            <person name="Monica P."/>
            <person name="Olivier J."/>
            <person name="Enrico T."/>
            <person name="Nicola S."/>
        </authorList>
    </citation>
    <scope>NUCLEOTIDE SEQUENCE [LARGE SCALE GENOMIC DNA]</scope>
    <source>
        <strain evidence="4 5">DSM 44179</strain>
    </source>
</reference>
<evidence type="ECO:0000256" key="1">
    <source>
        <dbReference type="SAM" id="MobiDB-lite"/>
    </source>
</evidence>
<evidence type="ECO:0000313" key="5">
    <source>
        <dbReference type="Proteomes" id="UP000193484"/>
    </source>
</evidence>
<feature type="domain" description="DUF4333" evidence="3">
    <location>
        <begin position="335"/>
        <end position="403"/>
    </location>
</feature>
<feature type="transmembrane region" description="Helical" evidence="2">
    <location>
        <begin position="318"/>
        <end position="339"/>
    </location>
</feature>
<dbReference type="EMBL" id="LQOJ01000019">
    <property type="protein sequence ID" value="ORV07514.1"/>
    <property type="molecule type" value="Genomic_DNA"/>
</dbReference>
<accession>A0A1X1RIY7</accession>
<evidence type="ECO:0000313" key="4">
    <source>
        <dbReference type="EMBL" id="ORV07514.1"/>
    </source>
</evidence>
<dbReference type="AlphaFoldDB" id="A0A1X1RIY7"/>
<keyword evidence="5" id="KW-1185">Reference proteome</keyword>
<dbReference type="Pfam" id="PF14230">
    <property type="entry name" value="DUF4333"/>
    <property type="match status" value="1"/>
</dbReference>
<sequence length="425" mass="45954">MIVVGVLILLALVVDRRQCYPPGGSLTNFLTTPTTISAPTTISTPPTPQTEWPSAPAMVTPLPGKADDPFIDWCRRTYRDSKTERIQCYMDKGLIETPVGWPEWTRQTQSAQSSYTSATSSVSAANSSNRASYDASVKAAQEQCASTKGFASVALWLAAVLAALVTVFLWYRRFRAKRTDRGRTPVPDPERTEEIVRPRAAPEGFSTAHYDPERTEEIVRPQPARPPRSIPKLPRGVGDGLVSRAKNVRLPKAPKLSSRGGEGSVSRAKDVRLPSEFASRAKNVRLPSGLVSRLKDVKLPTGLASRLKNVRLPKNRKLLIGVGGGIAALVVLIVIVTAFSGGNDALSKRDLEAQIRSVAAFTWGSGTTVKCNGGLPNEVGATQTCTAVSADGDRRETVRVKVIEVNTSGVPNWCTLNSRTNECSY</sequence>
<feature type="transmembrane region" description="Helical" evidence="2">
    <location>
        <begin position="150"/>
        <end position="171"/>
    </location>
</feature>
<evidence type="ECO:0000259" key="3">
    <source>
        <dbReference type="Pfam" id="PF14230"/>
    </source>
</evidence>
<keyword evidence="2" id="KW-0812">Transmembrane</keyword>
<feature type="region of interest" description="Disordered" evidence="1">
    <location>
        <begin position="217"/>
        <end position="239"/>
    </location>
</feature>
<gene>
    <name evidence="4" type="ORF">AWC04_03635</name>
</gene>
<keyword evidence="2" id="KW-0472">Membrane</keyword>
<dbReference type="STRING" id="1793.AWC04_03635"/>
<protein>
    <recommendedName>
        <fullName evidence="3">DUF4333 domain-containing protein</fullName>
    </recommendedName>
</protein>
<name>A0A1X1RIY7_MYCFA</name>
<organism evidence="4 5">
    <name type="scientific">Mycolicibacterium fallax</name>
    <name type="common">Mycobacterium fallax</name>
    <dbReference type="NCBI Taxonomy" id="1793"/>
    <lineage>
        <taxon>Bacteria</taxon>
        <taxon>Bacillati</taxon>
        <taxon>Actinomycetota</taxon>
        <taxon>Actinomycetes</taxon>
        <taxon>Mycobacteriales</taxon>
        <taxon>Mycobacteriaceae</taxon>
        <taxon>Mycolicibacterium</taxon>
    </lineage>
</organism>
<dbReference type="Proteomes" id="UP000193484">
    <property type="component" value="Unassembled WGS sequence"/>
</dbReference>
<dbReference type="InterPro" id="IPR025637">
    <property type="entry name" value="DUF4333"/>
</dbReference>
<keyword evidence="2" id="KW-1133">Transmembrane helix</keyword>